<protein>
    <recommendedName>
        <fullName evidence="2">BHLH domain-containing protein</fullName>
    </recommendedName>
</protein>
<feature type="compositionally biased region" description="Polar residues" evidence="1">
    <location>
        <begin position="221"/>
        <end position="239"/>
    </location>
</feature>
<dbReference type="InterPro" id="IPR011598">
    <property type="entry name" value="bHLH_dom"/>
</dbReference>
<dbReference type="Proteomes" id="UP001590950">
    <property type="component" value="Unassembled WGS sequence"/>
</dbReference>
<feature type="region of interest" description="Disordered" evidence="1">
    <location>
        <begin position="219"/>
        <end position="292"/>
    </location>
</feature>
<dbReference type="CDD" id="cd11392">
    <property type="entry name" value="bHLH_ScPHO4_like"/>
    <property type="match status" value="1"/>
</dbReference>
<feature type="domain" description="BHLH" evidence="2">
    <location>
        <begin position="573"/>
        <end position="649"/>
    </location>
</feature>
<feature type="compositionally biased region" description="Basic and acidic residues" evidence="1">
    <location>
        <begin position="490"/>
        <end position="503"/>
    </location>
</feature>
<reference evidence="3 4" key="1">
    <citation type="submission" date="2024-09" db="EMBL/GenBank/DDBJ databases">
        <title>Rethinking Asexuality: The Enigmatic Case of Functional Sexual Genes in Lepraria (Stereocaulaceae).</title>
        <authorList>
            <person name="Doellman M."/>
            <person name="Sun Y."/>
            <person name="Barcenas-Pena A."/>
            <person name="Lumbsch H.T."/>
            <person name="Grewe F."/>
        </authorList>
    </citation>
    <scope>NUCLEOTIDE SEQUENCE [LARGE SCALE GENOMIC DNA]</scope>
    <source>
        <strain evidence="3 4">Mercado 3170</strain>
    </source>
</reference>
<comment type="caution">
    <text evidence="3">The sequence shown here is derived from an EMBL/GenBank/DDBJ whole genome shotgun (WGS) entry which is preliminary data.</text>
</comment>
<dbReference type="Pfam" id="PF00010">
    <property type="entry name" value="HLH"/>
    <property type="match status" value="1"/>
</dbReference>
<feature type="region of interest" description="Disordered" evidence="1">
    <location>
        <begin position="315"/>
        <end position="407"/>
    </location>
</feature>
<proteinExistence type="predicted"/>
<evidence type="ECO:0000259" key="2">
    <source>
        <dbReference type="PROSITE" id="PS50888"/>
    </source>
</evidence>
<evidence type="ECO:0000256" key="1">
    <source>
        <dbReference type="SAM" id="MobiDB-lite"/>
    </source>
</evidence>
<sequence>MNNPTPRWSPMVSGPEDEFANFLDFGDLNFAAFDGIPHSDAELQQNSAGAMDTSMEGTAGMLGLEQGQMQHQIGQHHPTPMNGFHGSTDSFPNLAMQSELFEQQQQQQQHQQLHMQDQRYHGQNVVPPTPNSMDMHGAHAQYYRTPADHPQLHMYDHYRRQKDQMIFTPLVSPAVTPLDTQFQYPDYAAPTDPFSPLTSPALRAQNQNAAQHSVYGAIRGSDTSDTTSPIDHNLEYSTHTSASRATSLRKSKRKSSSASSKNPTRAVRQSPAMKPQRKSKSSSTVIPPKEVSGIIEEARKSKPSAKAIQNAEGKLSLPYGQDSSEADSVSPEPLSDILMPPPATPKSSSASRSPYLHAKQKEPQEASVQDTNGEPATPASLMKIRKQAGKANGGPHQTSSLKKQAALAEADMEQIMEDIVLPEPASTNKKPVLRPINTTDMNIDQSTSTKSARKMPTYGPASAPITAATSAFPSPQLGAMASPTGTGPGKRSDPKLRARDSNKRHSQGSVHVSPALRPKISPSIKPLLPEGGIVSADASALLLASKSNYQNIIEGTHLPGVSYPETLSTNLTSKRTSHKIAEQGRRNRINTALQEIARLLPPSTPQINGQGVATNGAVNANMMISGTAAQQSNSKASTVELAIEYIKSLQKELGEVKEKLEVVEKEKAAIAVTVEEKAITSL</sequence>
<dbReference type="InterPro" id="IPR036638">
    <property type="entry name" value="HLH_DNA-bd_sf"/>
</dbReference>
<organism evidence="3 4">
    <name type="scientific">Stereocaulon virgatum</name>
    <dbReference type="NCBI Taxonomy" id="373712"/>
    <lineage>
        <taxon>Eukaryota</taxon>
        <taxon>Fungi</taxon>
        <taxon>Dikarya</taxon>
        <taxon>Ascomycota</taxon>
        <taxon>Pezizomycotina</taxon>
        <taxon>Lecanoromycetes</taxon>
        <taxon>OSLEUM clade</taxon>
        <taxon>Lecanoromycetidae</taxon>
        <taxon>Lecanorales</taxon>
        <taxon>Lecanorineae</taxon>
        <taxon>Stereocaulaceae</taxon>
        <taxon>Stereocaulon</taxon>
    </lineage>
</organism>
<feature type="compositionally biased region" description="Low complexity" evidence="1">
    <location>
        <begin position="345"/>
        <end position="354"/>
    </location>
</feature>
<name>A0ABR4AUG3_9LECA</name>
<accession>A0ABR4AUG3</accession>
<dbReference type="Gene3D" id="4.10.280.10">
    <property type="entry name" value="Helix-loop-helix DNA-binding domain"/>
    <property type="match status" value="1"/>
</dbReference>
<evidence type="ECO:0000313" key="4">
    <source>
        <dbReference type="Proteomes" id="UP001590950"/>
    </source>
</evidence>
<feature type="region of interest" description="Disordered" evidence="1">
    <location>
        <begin position="471"/>
        <end position="521"/>
    </location>
</feature>
<feature type="compositionally biased region" description="Low complexity" evidence="1">
    <location>
        <begin position="256"/>
        <end position="266"/>
    </location>
</feature>
<dbReference type="SMART" id="SM00353">
    <property type="entry name" value="HLH"/>
    <property type="match status" value="1"/>
</dbReference>
<evidence type="ECO:0000313" key="3">
    <source>
        <dbReference type="EMBL" id="KAL2048512.1"/>
    </source>
</evidence>
<dbReference type="EMBL" id="JBEFKJ010000001">
    <property type="protein sequence ID" value="KAL2048512.1"/>
    <property type="molecule type" value="Genomic_DNA"/>
</dbReference>
<dbReference type="PROSITE" id="PS50888">
    <property type="entry name" value="BHLH"/>
    <property type="match status" value="1"/>
</dbReference>
<keyword evidence="4" id="KW-1185">Reference proteome</keyword>
<dbReference type="SUPFAM" id="SSF47459">
    <property type="entry name" value="HLH, helix-loop-helix DNA-binding domain"/>
    <property type="match status" value="1"/>
</dbReference>
<gene>
    <name evidence="3" type="ORF">N7G274_000424</name>
</gene>